<dbReference type="Pfam" id="PF10400">
    <property type="entry name" value="Vir_act_alpha_C"/>
    <property type="match status" value="1"/>
</dbReference>
<organism evidence="3 4">
    <name type="scientific">Sporobacter termitidis DSM 10068</name>
    <dbReference type="NCBI Taxonomy" id="1123282"/>
    <lineage>
        <taxon>Bacteria</taxon>
        <taxon>Bacillati</taxon>
        <taxon>Bacillota</taxon>
        <taxon>Clostridia</taxon>
        <taxon>Eubacteriales</taxon>
        <taxon>Oscillospiraceae</taxon>
        <taxon>Sporobacter</taxon>
    </lineage>
</organism>
<dbReference type="PANTHER" id="PTHR43252:SF6">
    <property type="entry name" value="NEGATIVE TRANSCRIPTION REGULATOR PADR"/>
    <property type="match status" value="1"/>
</dbReference>
<dbReference type="Gene3D" id="6.10.140.190">
    <property type="match status" value="1"/>
</dbReference>
<evidence type="ECO:0000259" key="1">
    <source>
        <dbReference type="Pfam" id="PF03551"/>
    </source>
</evidence>
<proteinExistence type="predicted"/>
<protein>
    <submittedName>
        <fullName evidence="3">DNA-binding transcriptional regulator, PadR family</fullName>
    </submittedName>
</protein>
<dbReference type="InterPro" id="IPR005149">
    <property type="entry name" value="Tscrpt_reg_PadR_N"/>
</dbReference>
<evidence type="ECO:0000259" key="2">
    <source>
        <dbReference type="Pfam" id="PF10400"/>
    </source>
</evidence>
<reference evidence="3 4" key="1">
    <citation type="submission" date="2016-11" db="EMBL/GenBank/DDBJ databases">
        <authorList>
            <person name="Jaros S."/>
            <person name="Januszkiewicz K."/>
            <person name="Wedrychowicz H."/>
        </authorList>
    </citation>
    <scope>NUCLEOTIDE SEQUENCE [LARGE SCALE GENOMIC DNA]</scope>
    <source>
        <strain evidence="3 4">DSM 10068</strain>
    </source>
</reference>
<feature type="domain" description="Transcription regulator PadR N-terminal" evidence="1">
    <location>
        <begin position="8"/>
        <end position="81"/>
    </location>
</feature>
<dbReference type="Pfam" id="PF03551">
    <property type="entry name" value="PadR"/>
    <property type="match status" value="1"/>
</dbReference>
<feature type="domain" description="Transcription regulator PadR C-terminal" evidence="2">
    <location>
        <begin position="93"/>
        <end position="176"/>
    </location>
</feature>
<dbReference type="EMBL" id="FQXV01000012">
    <property type="protein sequence ID" value="SHI18054.1"/>
    <property type="molecule type" value="Genomic_DNA"/>
</dbReference>
<gene>
    <name evidence="3" type="ORF">SAMN02745823_03089</name>
</gene>
<evidence type="ECO:0000313" key="3">
    <source>
        <dbReference type="EMBL" id="SHI18054.1"/>
    </source>
</evidence>
<sequence length="181" mass="21123">MKQTDYVILGLLSEEPLTGYQIKRIIDVRFRFFWNESYGQLYPSLKALCGAGYVKETDADAAQPRAQKAYRLTPQGFEALRGWLALPVEKESMRFEILLKMYFSHLTDPDVMLEHVKKFQAAHEQDLKVLDAFDAELRAIEDDDPAHPTIRRVVDFGRKANGAYLDWCRETTEFLESRWRK</sequence>
<keyword evidence="3" id="KW-0238">DNA-binding</keyword>
<dbReference type="PANTHER" id="PTHR43252">
    <property type="entry name" value="TRANSCRIPTIONAL REGULATOR YQJI"/>
    <property type="match status" value="1"/>
</dbReference>
<dbReference type="OrthoDB" id="9783723at2"/>
<dbReference type="SUPFAM" id="SSF46785">
    <property type="entry name" value="Winged helix' DNA-binding domain"/>
    <property type="match status" value="1"/>
</dbReference>
<keyword evidence="4" id="KW-1185">Reference proteome</keyword>
<dbReference type="GO" id="GO:0003677">
    <property type="term" value="F:DNA binding"/>
    <property type="evidence" value="ECO:0007669"/>
    <property type="project" value="UniProtKB-KW"/>
</dbReference>
<name>A0A1M5Z1P7_9FIRM</name>
<dbReference type="Proteomes" id="UP000183995">
    <property type="component" value="Unassembled WGS sequence"/>
</dbReference>
<dbReference type="AlphaFoldDB" id="A0A1M5Z1P7"/>
<accession>A0A1M5Z1P7</accession>
<dbReference type="InterPro" id="IPR036388">
    <property type="entry name" value="WH-like_DNA-bd_sf"/>
</dbReference>
<dbReference type="Gene3D" id="1.10.10.10">
    <property type="entry name" value="Winged helix-like DNA-binding domain superfamily/Winged helix DNA-binding domain"/>
    <property type="match status" value="1"/>
</dbReference>
<evidence type="ECO:0000313" key="4">
    <source>
        <dbReference type="Proteomes" id="UP000183995"/>
    </source>
</evidence>
<dbReference type="STRING" id="1123282.SAMN02745823_03089"/>
<dbReference type="InterPro" id="IPR036390">
    <property type="entry name" value="WH_DNA-bd_sf"/>
</dbReference>
<dbReference type="RefSeq" id="WP_073080841.1">
    <property type="nucleotide sequence ID" value="NZ_FQXV01000012.1"/>
</dbReference>
<dbReference type="InterPro" id="IPR018309">
    <property type="entry name" value="Tscrpt_reg_PadR_C"/>
</dbReference>